<dbReference type="AlphaFoldDB" id="A0A914D0G0"/>
<reference evidence="2" key="1">
    <citation type="submission" date="2022-11" db="UniProtKB">
        <authorList>
            <consortium name="WormBaseParasite"/>
        </authorList>
    </citation>
    <scope>IDENTIFICATION</scope>
</reference>
<accession>A0A914D0G0</accession>
<dbReference type="Proteomes" id="UP000887540">
    <property type="component" value="Unplaced"/>
</dbReference>
<name>A0A914D0G0_9BILA</name>
<evidence type="ECO:0000313" key="1">
    <source>
        <dbReference type="Proteomes" id="UP000887540"/>
    </source>
</evidence>
<dbReference type="WBParaSite" id="ACRNAN_scaffold17052.g26204.t1">
    <property type="protein sequence ID" value="ACRNAN_scaffold17052.g26204.t1"/>
    <property type="gene ID" value="ACRNAN_scaffold17052.g26204"/>
</dbReference>
<evidence type="ECO:0000313" key="2">
    <source>
        <dbReference type="WBParaSite" id="ACRNAN_scaffold17052.g26204.t1"/>
    </source>
</evidence>
<sequence>MFIFWFNNENNVFIMLFEATSTYSDRWNTGCEEKSSEQSKKCANLLLNSLILRTENGTAVGSTNSKNNGKK</sequence>
<keyword evidence="1" id="KW-1185">Reference proteome</keyword>
<organism evidence="1 2">
    <name type="scientific">Acrobeloides nanus</name>
    <dbReference type="NCBI Taxonomy" id="290746"/>
    <lineage>
        <taxon>Eukaryota</taxon>
        <taxon>Metazoa</taxon>
        <taxon>Ecdysozoa</taxon>
        <taxon>Nematoda</taxon>
        <taxon>Chromadorea</taxon>
        <taxon>Rhabditida</taxon>
        <taxon>Tylenchina</taxon>
        <taxon>Cephalobomorpha</taxon>
        <taxon>Cephaloboidea</taxon>
        <taxon>Cephalobidae</taxon>
        <taxon>Acrobeloides</taxon>
    </lineage>
</organism>
<proteinExistence type="predicted"/>
<protein>
    <submittedName>
        <fullName evidence="2">Uncharacterized protein</fullName>
    </submittedName>
</protein>